<accession>A0ACC1MA60</accession>
<proteinExistence type="predicted"/>
<evidence type="ECO:0000313" key="1">
    <source>
        <dbReference type="EMBL" id="KAJ2900926.1"/>
    </source>
</evidence>
<protein>
    <submittedName>
        <fullName evidence="1">Uncharacterized protein</fullName>
    </submittedName>
</protein>
<name>A0ACC1MA60_9FUNG</name>
<keyword evidence="2" id="KW-1185">Reference proteome</keyword>
<evidence type="ECO:0000313" key="2">
    <source>
        <dbReference type="Proteomes" id="UP001139981"/>
    </source>
</evidence>
<reference evidence="1" key="1">
    <citation type="submission" date="2022-07" db="EMBL/GenBank/DDBJ databases">
        <title>Phylogenomic reconstructions and comparative analyses of Kickxellomycotina fungi.</title>
        <authorList>
            <person name="Reynolds N.K."/>
            <person name="Stajich J.E."/>
            <person name="Barry K."/>
            <person name="Grigoriev I.V."/>
            <person name="Crous P."/>
            <person name="Smith M.E."/>
        </authorList>
    </citation>
    <scope>NUCLEOTIDE SEQUENCE</scope>
    <source>
        <strain evidence="1">CBS 190363</strain>
    </source>
</reference>
<comment type="caution">
    <text evidence="1">The sequence shown here is derived from an EMBL/GenBank/DDBJ whole genome shotgun (WGS) entry which is preliminary data.</text>
</comment>
<dbReference type="EMBL" id="JANBVB010000002">
    <property type="protein sequence ID" value="KAJ2900926.1"/>
    <property type="molecule type" value="Genomic_DNA"/>
</dbReference>
<organism evidence="1 2">
    <name type="scientific">Coemansia aciculifera</name>
    <dbReference type="NCBI Taxonomy" id="417176"/>
    <lineage>
        <taxon>Eukaryota</taxon>
        <taxon>Fungi</taxon>
        <taxon>Fungi incertae sedis</taxon>
        <taxon>Zoopagomycota</taxon>
        <taxon>Kickxellomycotina</taxon>
        <taxon>Kickxellomycetes</taxon>
        <taxon>Kickxellales</taxon>
        <taxon>Kickxellaceae</taxon>
        <taxon>Coemansia</taxon>
    </lineage>
</organism>
<sequence length="417" mass="45062">MALQLLQAELVSPTGTSGSDQAPATTKEHAYHWWDVFTSNAVGLVKSKSDDTNYALSHAQHDAVEAGKHVTSKAEYIAQDMSRKIQQNAADAKQQAQDNVEYIGIRVQEEAEKLGQTAMQEAADMKQKTEDDAKHAAKRVKQVGQDAFAYGAKQATENVQTRGGGWLRRTYNRISHQAEALGSATRGAGNHLRSRLKAGLAKLHDLASTSGDSTSSEWPKTLFGDGSHEAIVQYAQHLSNAAQYANAQLEEKVEAQGAVLESIAGSYVFMRLPLAGLYGSLVALMLIYLVSNAWRHMSDESHKTHQRAEAAAASAETTRTLQQENTLTSEAMVTASMHLTVMPMVFMLLIIMELNGSPSWLLIVSYTSLLAGMLAAANPALLASIWDVDGMGNIEQRLAVGVTFIVAIGCLAQTVYG</sequence>
<dbReference type="Proteomes" id="UP001139981">
    <property type="component" value="Unassembled WGS sequence"/>
</dbReference>
<gene>
    <name evidence="1" type="ORF">IWW38_000301</name>
</gene>